<gene>
    <name evidence="1" type="ORF">H5410_059970</name>
</gene>
<dbReference type="Proteomes" id="UP000824120">
    <property type="component" value="Chromosome 12"/>
</dbReference>
<name>A0A9J5W4L5_SOLCO</name>
<dbReference type="EMBL" id="JACXVP010000012">
    <property type="protein sequence ID" value="KAG5570204.1"/>
    <property type="molecule type" value="Genomic_DNA"/>
</dbReference>
<reference evidence="1 2" key="1">
    <citation type="submission" date="2020-09" db="EMBL/GenBank/DDBJ databases">
        <title>De no assembly of potato wild relative species, Solanum commersonii.</title>
        <authorList>
            <person name="Cho K."/>
        </authorList>
    </citation>
    <scope>NUCLEOTIDE SEQUENCE [LARGE SCALE GENOMIC DNA]</scope>
    <source>
        <strain evidence="1">LZ3.2</strain>
        <tissue evidence="1">Leaf</tissue>
    </source>
</reference>
<proteinExistence type="predicted"/>
<evidence type="ECO:0000313" key="1">
    <source>
        <dbReference type="EMBL" id="KAG5570204.1"/>
    </source>
</evidence>
<comment type="caution">
    <text evidence="1">The sequence shown here is derived from an EMBL/GenBank/DDBJ whole genome shotgun (WGS) entry which is preliminary data.</text>
</comment>
<sequence>MSSMLILEDLDVKFFEYTISHHYRVEVFLRLLIGDFKNSMIVLMRTPVDLASANGHKEISGFLTESSLTTHLSKLTVIDAKEELASEVCEAKVGETVTERNLTCSSIVLEVPNQSLIPFLRSQIFAAHLLHGWCLISLKESSFASSSSCGSAHYLFVEKPSLKVAQRKCISANLINLLQRGGLSSFGIWRNIFREQRLEKRKTLPKFGG</sequence>
<evidence type="ECO:0000313" key="2">
    <source>
        <dbReference type="Proteomes" id="UP000824120"/>
    </source>
</evidence>
<protein>
    <submittedName>
        <fullName evidence="1">Uncharacterized protein</fullName>
    </submittedName>
</protein>
<keyword evidence="2" id="KW-1185">Reference proteome</keyword>
<organism evidence="1 2">
    <name type="scientific">Solanum commersonii</name>
    <name type="common">Commerson's wild potato</name>
    <name type="synonym">Commerson's nightshade</name>
    <dbReference type="NCBI Taxonomy" id="4109"/>
    <lineage>
        <taxon>Eukaryota</taxon>
        <taxon>Viridiplantae</taxon>
        <taxon>Streptophyta</taxon>
        <taxon>Embryophyta</taxon>
        <taxon>Tracheophyta</taxon>
        <taxon>Spermatophyta</taxon>
        <taxon>Magnoliopsida</taxon>
        <taxon>eudicotyledons</taxon>
        <taxon>Gunneridae</taxon>
        <taxon>Pentapetalae</taxon>
        <taxon>asterids</taxon>
        <taxon>lamiids</taxon>
        <taxon>Solanales</taxon>
        <taxon>Solanaceae</taxon>
        <taxon>Solanoideae</taxon>
        <taxon>Solaneae</taxon>
        <taxon>Solanum</taxon>
    </lineage>
</organism>
<dbReference type="AlphaFoldDB" id="A0A9J5W4L5"/>
<accession>A0A9J5W4L5</accession>